<reference evidence="3" key="2">
    <citation type="submission" date="2014-03" db="EMBL/GenBank/DDBJ databases">
        <authorList>
            <person name="Genoscope - CEA"/>
        </authorList>
    </citation>
    <scope>NUCLEOTIDE SEQUENCE</scope>
</reference>
<reference evidence="3" key="1">
    <citation type="journal article" date="2014" name="Nat. Commun.">
        <title>The rainbow trout genome provides novel insights into evolution after whole-genome duplication in vertebrates.</title>
        <authorList>
            <person name="Berthelot C."/>
            <person name="Brunet F."/>
            <person name="Chalopin D."/>
            <person name="Juanchich A."/>
            <person name="Bernard M."/>
            <person name="Noel B."/>
            <person name="Bento P."/>
            <person name="Da Silva C."/>
            <person name="Labadie K."/>
            <person name="Alberti A."/>
            <person name="Aury J.M."/>
            <person name="Louis A."/>
            <person name="Dehais P."/>
            <person name="Bardou P."/>
            <person name="Montfort J."/>
            <person name="Klopp C."/>
            <person name="Cabau C."/>
            <person name="Gaspin C."/>
            <person name="Thorgaard G.H."/>
            <person name="Boussaha M."/>
            <person name="Quillet E."/>
            <person name="Guyomard R."/>
            <person name="Galiana D."/>
            <person name="Bobe J."/>
            <person name="Volff J.N."/>
            <person name="Genet C."/>
            <person name="Wincker P."/>
            <person name="Jaillon O."/>
            <person name="Roest Crollius H."/>
            <person name="Guiguen Y."/>
        </authorList>
    </citation>
    <scope>NUCLEOTIDE SEQUENCE [LARGE SCALE GENOMIC DNA]</scope>
</reference>
<feature type="region of interest" description="Disordered" evidence="2">
    <location>
        <begin position="30"/>
        <end position="50"/>
    </location>
</feature>
<proteinExistence type="predicted"/>
<dbReference type="AlphaFoldDB" id="A0A060ZF65"/>
<dbReference type="PANTHER" id="PTHR12156">
    <property type="entry name" value="PLECKSTRIN HOMOLOGY-LIKE DOMAIN, FAMILY B, MEMBER 3"/>
    <property type="match status" value="1"/>
</dbReference>
<feature type="coiled-coil region" evidence="1">
    <location>
        <begin position="94"/>
        <end position="121"/>
    </location>
</feature>
<dbReference type="InterPro" id="IPR052212">
    <property type="entry name" value="PH-like_domain"/>
</dbReference>
<dbReference type="PaxDb" id="8022-A0A060ZF65"/>
<keyword evidence="1" id="KW-0175">Coiled coil</keyword>
<protein>
    <submittedName>
        <fullName evidence="3">Uncharacterized protein</fullName>
    </submittedName>
</protein>
<organism evidence="3 4">
    <name type="scientific">Oncorhynchus mykiss</name>
    <name type="common">Rainbow trout</name>
    <name type="synonym">Salmo gairdneri</name>
    <dbReference type="NCBI Taxonomy" id="8022"/>
    <lineage>
        <taxon>Eukaryota</taxon>
        <taxon>Metazoa</taxon>
        <taxon>Chordata</taxon>
        <taxon>Craniata</taxon>
        <taxon>Vertebrata</taxon>
        <taxon>Euteleostomi</taxon>
        <taxon>Actinopterygii</taxon>
        <taxon>Neopterygii</taxon>
        <taxon>Teleostei</taxon>
        <taxon>Protacanthopterygii</taxon>
        <taxon>Salmoniformes</taxon>
        <taxon>Salmonidae</taxon>
        <taxon>Salmoninae</taxon>
        <taxon>Oncorhynchus</taxon>
    </lineage>
</organism>
<feature type="compositionally biased region" description="Basic and acidic residues" evidence="2">
    <location>
        <begin position="30"/>
        <end position="42"/>
    </location>
</feature>
<gene>
    <name evidence="3" type="ORF">GSONMT00039507001</name>
</gene>
<dbReference type="PANTHER" id="PTHR12156:SF21">
    <property type="entry name" value="PLECKSTRIN HOMOLOGY-LIKE DOMAIN FAMILY B MEMBER 2"/>
    <property type="match status" value="1"/>
</dbReference>
<evidence type="ECO:0000313" key="4">
    <source>
        <dbReference type="Proteomes" id="UP000193380"/>
    </source>
</evidence>
<evidence type="ECO:0000256" key="1">
    <source>
        <dbReference type="SAM" id="Coils"/>
    </source>
</evidence>
<dbReference type="GO" id="GO:0070507">
    <property type="term" value="P:regulation of microtubule cytoskeleton organization"/>
    <property type="evidence" value="ECO:0007669"/>
    <property type="project" value="TreeGrafter"/>
</dbReference>
<sequence>MLQHSLTKCVCVCQDSEVLEAETKRFKDLEDQQMERESHHNEEEETSTQHLLREIVDYQVSTVTRKGRLVTLKKQADLITQQAQREKDSFLKERTNLQMMLQREKENHASLERKYADLTGGRHFPLSPISLKEVCLTAA</sequence>
<dbReference type="Proteomes" id="UP000193380">
    <property type="component" value="Unassembled WGS sequence"/>
</dbReference>
<dbReference type="EMBL" id="FR950784">
    <property type="protein sequence ID" value="CDQ99865.1"/>
    <property type="molecule type" value="Genomic_DNA"/>
</dbReference>
<accession>A0A060ZF65</accession>
<name>A0A060ZF65_ONCMY</name>
<evidence type="ECO:0000256" key="2">
    <source>
        <dbReference type="SAM" id="MobiDB-lite"/>
    </source>
</evidence>
<evidence type="ECO:0000313" key="3">
    <source>
        <dbReference type="EMBL" id="CDQ99865.1"/>
    </source>
</evidence>
<dbReference type="GO" id="GO:0045180">
    <property type="term" value="C:basal cortex"/>
    <property type="evidence" value="ECO:0007669"/>
    <property type="project" value="TreeGrafter"/>
</dbReference>